<gene>
    <name evidence="1" type="ORF">CPOL0286_LOCUS238</name>
</gene>
<proteinExistence type="predicted"/>
<name>A0A7S4M1Q4_9EUKA</name>
<accession>A0A7S4M1Q4</accession>
<reference evidence="1" key="1">
    <citation type="submission" date="2021-01" db="EMBL/GenBank/DDBJ databases">
        <authorList>
            <person name="Corre E."/>
            <person name="Pelletier E."/>
            <person name="Niang G."/>
            <person name="Scheremetjew M."/>
            <person name="Finn R."/>
            <person name="Kale V."/>
            <person name="Holt S."/>
            <person name="Cochrane G."/>
            <person name="Meng A."/>
            <person name="Brown T."/>
            <person name="Cohen L."/>
        </authorList>
    </citation>
    <scope>NUCLEOTIDE SEQUENCE</scope>
    <source>
        <strain evidence="1">UIO037</strain>
    </source>
</reference>
<organism evidence="1">
    <name type="scientific">Prymnesium polylepis</name>
    <dbReference type="NCBI Taxonomy" id="72548"/>
    <lineage>
        <taxon>Eukaryota</taxon>
        <taxon>Haptista</taxon>
        <taxon>Haptophyta</taxon>
        <taxon>Prymnesiophyceae</taxon>
        <taxon>Prymnesiales</taxon>
        <taxon>Prymnesiaceae</taxon>
        <taxon>Prymnesium</taxon>
    </lineage>
</organism>
<sequence>MKIARMAAVDCSAVAGRAAVRQRQRRQIGLDEAGALGLAQKERLEVDDLAVQRAPHASLAGWGTIEPGGRKLNHGSRDQYARIAVNLECKCLEDVAHAMRLQVSFQILAERRIALRLWQRCCRRRCVLPEMRGHGAKGRASRCGECRVQGVRKAQVKLVESRRPRFGQVLC</sequence>
<evidence type="ECO:0000313" key="1">
    <source>
        <dbReference type="EMBL" id="CAE2194888.1"/>
    </source>
</evidence>
<dbReference type="AlphaFoldDB" id="A0A7S4M1Q4"/>
<dbReference type="EMBL" id="HBKO01000409">
    <property type="protein sequence ID" value="CAE2194888.1"/>
    <property type="molecule type" value="Transcribed_RNA"/>
</dbReference>
<protein>
    <submittedName>
        <fullName evidence="1">Uncharacterized protein</fullName>
    </submittedName>
</protein>